<name>A0A0A9H3U2_ARUDO</name>
<accession>A0A0A9H3U2</accession>
<reference evidence="1" key="1">
    <citation type="submission" date="2014-09" db="EMBL/GenBank/DDBJ databases">
        <authorList>
            <person name="Magalhaes I.L.F."/>
            <person name="Oliveira U."/>
            <person name="Santos F.R."/>
            <person name="Vidigal T.H.D.A."/>
            <person name="Brescovit A.D."/>
            <person name="Santos A.J."/>
        </authorList>
    </citation>
    <scope>NUCLEOTIDE SEQUENCE</scope>
    <source>
        <tissue evidence="1">Shoot tissue taken approximately 20 cm above the soil surface</tissue>
    </source>
</reference>
<sequence length="64" mass="7505">MPDHKRSHILRPPPAIPHLTIHRPMISTCNTRVPGNYTKTALLYTELPQKIWALQEYMNRCPKQ</sequence>
<organism evidence="1">
    <name type="scientific">Arundo donax</name>
    <name type="common">Giant reed</name>
    <name type="synonym">Donax arundinaceus</name>
    <dbReference type="NCBI Taxonomy" id="35708"/>
    <lineage>
        <taxon>Eukaryota</taxon>
        <taxon>Viridiplantae</taxon>
        <taxon>Streptophyta</taxon>
        <taxon>Embryophyta</taxon>
        <taxon>Tracheophyta</taxon>
        <taxon>Spermatophyta</taxon>
        <taxon>Magnoliopsida</taxon>
        <taxon>Liliopsida</taxon>
        <taxon>Poales</taxon>
        <taxon>Poaceae</taxon>
        <taxon>PACMAD clade</taxon>
        <taxon>Arundinoideae</taxon>
        <taxon>Arundineae</taxon>
        <taxon>Arundo</taxon>
    </lineage>
</organism>
<reference evidence="1" key="2">
    <citation type="journal article" date="2015" name="Data Brief">
        <title>Shoot transcriptome of the giant reed, Arundo donax.</title>
        <authorList>
            <person name="Barrero R.A."/>
            <person name="Guerrero F.D."/>
            <person name="Moolhuijzen P."/>
            <person name="Goolsby J.A."/>
            <person name="Tidwell J."/>
            <person name="Bellgard S.E."/>
            <person name="Bellgard M.I."/>
        </authorList>
    </citation>
    <scope>NUCLEOTIDE SEQUENCE</scope>
    <source>
        <tissue evidence="1">Shoot tissue taken approximately 20 cm above the soil surface</tissue>
    </source>
</reference>
<protein>
    <submittedName>
        <fullName evidence="1">Uncharacterized protein</fullName>
    </submittedName>
</protein>
<dbReference type="AlphaFoldDB" id="A0A0A9H3U2"/>
<dbReference type="EMBL" id="GBRH01167437">
    <property type="protein sequence ID" value="JAE30459.1"/>
    <property type="molecule type" value="Transcribed_RNA"/>
</dbReference>
<proteinExistence type="predicted"/>
<evidence type="ECO:0000313" key="1">
    <source>
        <dbReference type="EMBL" id="JAE30459.1"/>
    </source>
</evidence>